<evidence type="ECO:0000256" key="6">
    <source>
        <dbReference type="SAM" id="Phobius"/>
    </source>
</evidence>
<evidence type="ECO:0000256" key="1">
    <source>
        <dbReference type="ARBA" id="ARBA00004651"/>
    </source>
</evidence>
<dbReference type="PANTHER" id="PTHR33545:SF9">
    <property type="entry name" value="UPF0750 MEMBRANE PROTEIN YITE"/>
    <property type="match status" value="1"/>
</dbReference>
<feature type="transmembrane region" description="Helical" evidence="6">
    <location>
        <begin position="148"/>
        <end position="176"/>
    </location>
</feature>
<feature type="transmembrane region" description="Helical" evidence="6">
    <location>
        <begin position="50"/>
        <end position="71"/>
    </location>
</feature>
<dbReference type="InterPro" id="IPR051461">
    <property type="entry name" value="UPF0750_membrane"/>
</dbReference>
<dbReference type="PIRSF" id="PIRSF006483">
    <property type="entry name" value="Membrane_protein_YitT"/>
    <property type="match status" value="1"/>
</dbReference>
<evidence type="ECO:0000256" key="5">
    <source>
        <dbReference type="ARBA" id="ARBA00023136"/>
    </source>
</evidence>
<feature type="transmembrane region" description="Helical" evidence="6">
    <location>
        <begin position="108"/>
        <end position="127"/>
    </location>
</feature>
<comment type="caution">
    <text evidence="8">The sequence shown here is derived from an EMBL/GenBank/DDBJ whole genome shotgun (WGS) entry which is preliminary data.</text>
</comment>
<evidence type="ECO:0000256" key="3">
    <source>
        <dbReference type="ARBA" id="ARBA00022692"/>
    </source>
</evidence>
<dbReference type="InterPro" id="IPR015867">
    <property type="entry name" value="N-reg_PII/ATP_PRibTrfase_C"/>
</dbReference>
<feature type="transmembrane region" description="Helical" evidence="6">
    <location>
        <begin position="12"/>
        <end position="30"/>
    </location>
</feature>
<keyword evidence="9" id="KW-1185">Reference proteome</keyword>
<evidence type="ECO:0000313" key="9">
    <source>
        <dbReference type="Proteomes" id="UP001437460"/>
    </source>
</evidence>
<keyword evidence="4 6" id="KW-1133">Transmembrane helix</keyword>
<keyword evidence="5 6" id="KW-0472">Membrane</keyword>
<accession>A0ABV1HH71</accession>
<evidence type="ECO:0000259" key="7">
    <source>
        <dbReference type="Pfam" id="PF10035"/>
    </source>
</evidence>
<proteinExistence type="predicted"/>
<feature type="domain" description="DUF2179" evidence="7">
    <location>
        <begin position="221"/>
        <end position="275"/>
    </location>
</feature>
<feature type="transmembrane region" description="Helical" evidence="6">
    <location>
        <begin position="78"/>
        <end position="96"/>
    </location>
</feature>
<dbReference type="Proteomes" id="UP001437460">
    <property type="component" value="Unassembled WGS sequence"/>
</dbReference>
<dbReference type="EMBL" id="JBBMFJ010000001">
    <property type="protein sequence ID" value="MEQ2561667.1"/>
    <property type="molecule type" value="Genomic_DNA"/>
</dbReference>
<dbReference type="RefSeq" id="WP_349228121.1">
    <property type="nucleotide sequence ID" value="NZ_JBBMFJ010000001.1"/>
</dbReference>
<dbReference type="CDD" id="cd16380">
    <property type="entry name" value="YitT_C"/>
    <property type="match status" value="1"/>
</dbReference>
<sequence>MGVRGRSPVRDYILILIGASIMGFAIKNIYDPIGLVTGGASGVAIILKKQFGVPLWLTNTAINIPLFAAAAKLKGWSFIKRTLLATVTLSVSLYVIPEMPFLMDDLFLTALFGGLITGAGAGIVFACQATTGGTDMLAAIIRRWLPHYTLAQILQVLDAAIVLIGAGIFGVTYALYALIAIYAVSKVSDGIIEGMKYSKVAYIISDKSEEIAAAILKELERGVTALDARGMYSGNRKNVLFCVVSRKEIAQLKELVVGHDAQAFVIVSDAREVLGEGFIEYRQ</sequence>
<dbReference type="Pfam" id="PF10035">
    <property type="entry name" value="DUF2179"/>
    <property type="match status" value="1"/>
</dbReference>
<dbReference type="InterPro" id="IPR019264">
    <property type="entry name" value="DUF2179"/>
</dbReference>
<evidence type="ECO:0000313" key="8">
    <source>
        <dbReference type="EMBL" id="MEQ2561667.1"/>
    </source>
</evidence>
<gene>
    <name evidence="8" type="ORF">WMO41_00485</name>
</gene>
<reference evidence="8 9" key="1">
    <citation type="submission" date="2024-03" db="EMBL/GenBank/DDBJ databases">
        <title>Human intestinal bacterial collection.</title>
        <authorList>
            <person name="Pauvert C."/>
            <person name="Hitch T.C.A."/>
            <person name="Clavel T."/>
        </authorList>
    </citation>
    <scope>NUCLEOTIDE SEQUENCE [LARGE SCALE GENOMIC DNA]</scope>
    <source>
        <strain evidence="8 9">CLA-AP-H27</strain>
    </source>
</reference>
<name>A0ABV1HH71_9FIRM</name>
<keyword evidence="3 6" id="KW-0812">Transmembrane</keyword>
<dbReference type="InterPro" id="IPR003740">
    <property type="entry name" value="YitT"/>
</dbReference>
<keyword evidence="2" id="KW-1003">Cell membrane</keyword>
<evidence type="ECO:0000256" key="2">
    <source>
        <dbReference type="ARBA" id="ARBA00022475"/>
    </source>
</evidence>
<evidence type="ECO:0000256" key="4">
    <source>
        <dbReference type="ARBA" id="ARBA00022989"/>
    </source>
</evidence>
<protein>
    <submittedName>
        <fullName evidence="8">YitT family protein</fullName>
    </submittedName>
</protein>
<dbReference type="PANTHER" id="PTHR33545">
    <property type="entry name" value="UPF0750 MEMBRANE PROTEIN YITT-RELATED"/>
    <property type="match status" value="1"/>
</dbReference>
<dbReference type="Gene3D" id="3.30.70.120">
    <property type="match status" value="1"/>
</dbReference>
<dbReference type="Pfam" id="PF02588">
    <property type="entry name" value="YitT_membrane"/>
    <property type="match status" value="1"/>
</dbReference>
<organism evidence="8 9">
    <name type="scientific">Ventrimonas faecis</name>
    <dbReference type="NCBI Taxonomy" id="3133170"/>
    <lineage>
        <taxon>Bacteria</taxon>
        <taxon>Bacillati</taxon>
        <taxon>Bacillota</taxon>
        <taxon>Clostridia</taxon>
        <taxon>Lachnospirales</taxon>
        <taxon>Lachnospiraceae</taxon>
        <taxon>Ventrimonas</taxon>
    </lineage>
</organism>
<comment type="subcellular location">
    <subcellularLocation>
        <location evidence="1">Cell membrane</location>
        <topology evidence="1">Multi-pass membrane protein</topology>
    </subcellularLocation>
</comment>